<accession>A0A699Z866</accession>
<dbReference type="AlphaFoldDB" id="A0A699Z866"/>
<dbReference type="EMBL" id="BLLF01000853">
    <property type="protein sequence ID" value="GFH15456.1"/>
    <property type="molecule type" value="Genomic_DNA"/>
</dbReference>
<protein>
    <submittedName>
        <fullName evidence="1">Uncharacterized protein</fullName>
    </submittedName>
</protein>
<gene>
    <name evidence="1" type="ORF">HaLaN_11689</name>
</gene>
<keyword evidence="2" id="KW-1185">Reference proteome</keyword>
<feature type="non-terminal residue" evidence="1">
    <location>
        <position position="70"/>
    </location>
</feature>
<comment type="caution">
    <text evidence="1">The sequence shown here is derived from an EMBL/GenBank/DDBJ whole genome shotgun (WGS) entry which is preliminary data.</text>
</comment>
<organism evidence="1 2">
    <name type="scientific">Haematococcus lacustris</name>
    <name type="common">Green alga</name>
    <name type="synonym">Haematococcus pluvialis</name>
    <dbReference type="NCBI Taxonomy" id="44745"/>
    <lineage>
        <taxon>Eukaryota</taxon>
        <taxon>Viridiplantae</taxon>
        <taxon>Chlorophyta</taxon>
        <taxon>core chlorophytes</taxon>
        <taxon>Chlorophyceae</taxon>
        <taxon>CS clade</taxon>
        <taxon>Chlamydomonadales</taxon>
        <taxon>Haematococcaceae</taxon>
        <taxon>Haematococcus</taxon>
    </lineage>
</organism>
<name>A0A699Z866_HAELA</name>
<dbReference type="Proteomes" id="UP000485058">
    <property type="component" value="Unassembled WGS sequence"/>
</dbReference>
<reference evidence="1 2" key="1">
    <citation type="submission" date="2020-02" db="EMBL/GenBank/DDBJ databases">
        <title>Draft genome sequence of Haematococcus lacustris strain NIES-144.</title>
        <authorList>
            <person name="Morimoto D."/>
            <person name="Nakagawa S."/>
            <person name="Yoshida T."/>
            <person name="Sawayama S."/>
        </authorList>
    </citation>
    <scope>NUCLEOTIDE SEQUENCE [LARGE SCALE GENOMIC DNA]</scope>
    <source>
        <strain evidence="1 2">NIES-144</strain>
    </source>
</reference>
<evidence type="ECO:0000313" key="1">
    <source>
        <dbReference type="EMBL" id="GFH15456.1"/>
    </source>
</evidence>
<proteinExistence type="predicted"/>
<feature type="non-terminal residue" evidence="1">
    <location>
        <position position="1"/>
    </location>
</feature>
<sequence length="70" mass="8067">MVRLPDGMRLSRKLCLTMWTCSTRLPRTFQAGTTSSISFPDACFKSPTRQAHWLTWALSRGQPCSWKWCS</sequence>
<evidence type="ECO:0000313" key="2">
    <source>
        <dbReference type="Proteomes" id="UP000485058"/>
    </source>
</evidence>